<dbReference type="PANTHER" id="PTHR42718">
    <property type="entry name" value="MAJOR FACILITATOR SUPERFAMILY MULTIDRUG TRANSPORTER MFSC"/>
    <property type="match status" value="1"/>
</dbReference>
<dbReference type="RefSeq" id="WP_229910303.1">
    <property type="nucleotide sequence ID" value="NZ_BNBI01000004.1"/>
</dbReference>
<keyword evidence="6" id="KW-0046">Antibiotic resistance</keyword>
<feature type="domain" description="Major facilitator superfamily (MFS) profile" evidence="8">
    <location>
        <begin position="18"/>
        <end position="396"/>
    </location>
</feature>
<feature type="transmembrane region" description="Helical" evidence="7">
    <location>
        <begin position="348"/>
        <end position="367"/>
    </location>
</feature>
<sequence>MAEARLAPARTAAGDRRLLFVLSGNMVLDAVEVSVVLVALPSIAADLGRSVWAVQWLMTGFALGFAAVLLLGPRLTARWGLRRCYLAALLVFAAASVAGGVSDTLWVLIAARLVKGGCAALTAPAGLALIAATYPDGPALRRAVSVYSLFGAAGFTLGLLLSGLLTPVSWHWTFLFPAPVALALLAWGLRVVPRTSRREPPQLRPAVLRDGGLLRSTLGAATLNGSYAALLLLVTFHAADRFGWRPWQLALALLPACVPLAVSVPFAGRLTGRFGTAGPIAAGAGAALAGLLLLLLRPEPASYATGLLPTLLLVGVAFVLSFAALNLQATRGLPAEARGAAVPVYQTGVQAGGVVTLPLAAALLTHGSGHRPALLALVLVQAAGLAVSLTGLRGRTPKGAP</sequence>
<comment type="subcellular location">
    <subcellularLocation>
        <location evidence="1">Cell membrane</location>
        <topology evidence="1">Multi-pass membrane protein</topology>
    </subcellularLocation>
</comment>
<dbReference type="Gene3D" id="1.20.1250.20">
    <property type="entry name" value="MFS general substrate transporter like domains"/>
    <property type="match status" value="1"/>
</dbReference>
<reference evidence="9" key="1">
    <citation type="journal article" date="2014" name="Int. J. Syst. Evol. Microbiol.">
        <title>Complete genome sequence of Corynebacterium casei LMG S-19264T (=DSM 44701T), isolated from a smear-ripened cheese.</title>
        <authorList>
            <consortium name="US DOE Joint Genome Institute (JGI-PGF)"/>
            <person name="Walter F."/>
            <person name="Albersmeier A."/>
            <person name="Kalinowski J."/>
            <person name="Ruckert C."/>
        </authorList>
    </citation>
    <scope>NUCLEOTIDE SEQUENCE</scope>
    <source>
        <strain evidence="9">JCM 4477</strain>
    </source>
</reference>
<feature type="transmembrane region" description="Helical" evidence="7">
    <location>
        <begin position="18"/>
        <end position="40"/>
    </location>
</feature>
<dbReference type="InterPro" id="IPR036259">
    <property type="entry name" value="MFS_trans_sf"/>
</dbReference>
<dbReference type="Proteomes" id="UP000630718">
    <property type="component" value="Unassembled WGS sequence"/>
</dbReference>
<evidence type="ECO:0000256" key="2">
    <source>
        <dbReference type="ARBA" id="ARBA00022448"/>
    </source>
</evidence>
<feature type="transmembrane region" description="Helical" evidence="7">
    <location>
        <begin position="113"/>
        <end position="134"/>
    </location>
</feature>
<dbReference type="InterPro" id="IPR020846">
    <property type="entry name" value="MFS_dom"/>
</dbReference>
<dbReference type="EMBL" id="BNBI01000004">
    <property type="protein sequence ID" value="GHE95912.1"/>
    <property type="molecule type" value="Genomic_DNA"/>
</dbReference>
<feature type="transmembrane region" description="Helical" evidence="7">
    <location>
        <begin position="52"/>
        <end position="72"/>
    </location>
</feature>
<dbReference type="GO" id="GO:0005886">
    <property type="term" value="C:plasma membrane"/>
    <property type="evidence" value="ECO:0007669"/>
    <property type="project" value="UniProtKB-SubCell"/>
</dbReference>
<feature type="transmembrane region" description="Helical" evidence="7">
    <location>
        <begin position="84"/>
        <end position="101"/>
    </location>
</feature>
<evidence type="ECO:0000259" key="8">
    <source>
        <dbReference type="PROSITE" id="PS50850"/>
    </source>
</evidence>
<proteinExistence type="predicted"/>
<protein>
    <submittedName>
        <fullName evidence="9">MFS transporter</fullName>
    </submittedName>
</protein>
<comment type="caution">
    <text evidence="9">The sequence shown here is derived from an EMBL/GenBank/DDBJ whole genome shotgun (WGS) entry which is preliminary data.</text>
</comment>
<feature type="transmembrane region" description="Helical" evidence="7">
    <location>
        <begin position="274"/>
        <end position="295"/>
    </location>
</feature>
<keyword evidence="2" id="KW-0813">Transport</keyword>
<dbReference type="PROSITE" id="PS50850">
    <property type="entry name" value="MFS"/>
    <property type="match status" value="1"/>
</dbReference>
<organism evidence="9 10">
    <name type="scientific">Streptomyces fumanus</name>
    <dbReference type="NCBI Taxonomy" id="67302"/>
    <lineage>
        <taxon>Bacteria</taxon>
        <taxon>Bacillati</taxon>
        <taxon>Actinomycetota</taxon>
        <taxon>Actinomycetes</taxon>
        <taxon>Kitasatosporales</taxon>
        <taxon>Streptomycetaceae</taxon>
        <taxon>Streptomyces</taxon>
    </lineage>
</organism>
<evidence type="ECO:0000256" key="4">
    <source>
        <dbReference type="ARBA" id="ARBA00022989"/>
    </source>
</evidence>
<dbReference type="GO" id="GO:0046677">
    <property type="term" value="P:response to antibiotic"/>
    <property type="evidence" value="ECO:0007669"/>
    <property type="project" value="UniProtKB-KW"/>
</dbReference>
<dbReference type="PANTHER" id="PTHR42718:SF9">
    <property type="entry name" value="MAJOR FACILITATOR SUPERFAMILY MULTIDRUG TRANSPORTER MFSC"/>
    <property type="match status" value="1"/>
</dbReference>
<keyword evidence="5 7" id="KW-0472">Membrane</keyword>
<feature type="transmembrane region" description="Helical" evidence="7">
    <location>
        <begin position="172"/>
        <end position="192"/>
    </location>
</feature>
<accession>A0A919AD05</accession>
<keyword evidence="10" id="KW-1185">Reference proteome</keyword>
<name>A0A919AD05_9ACTN</name>
<evidence type="ECO:0000256" key="3">
    <source>
        <dbReference type="ARBA" id="ARBA00022692"/>
    </source>
</evidence>
<feature type="transmembrane region" description="Helical" evidence="7">
    <location>
        <begin position="146"/>
        <end position="166"/>
    </location>
</feature>
<evidence type="ECO:0000256" key="5">
    <source>
        <dbReference type="ARBA" id="ARBA00023136"/>
    </source>
</evidence>
<evidence type="ECO:0000256" key="7">
    <source>
        <dbReference type="SAM" id="Phobius"/>
    </source>
</evidence>
<evidence type="ECO:0000313" key="9">
    <source>
        <dbReference type="EMBL" id="GHE95912.1"/>
    </source>
</evidence>
<reference evidence="9" key="2">
    <citation type="submission" date="2020-09" db="EMBL/GenBank/DDBJ databases">
        <authorList>
            <person name="Sun Q."/>
            <person name="Ohkuma M."/>
        </authorList>
    </citation>
    <scope>NUCLEOTIDE SEQUENCE</scope>
    <source>
        <strain evidence="9">JCM 4477</strain>
    </source>
</reference>
<dbReference type="Pfam" id="PF07690">
    <property type="entry name" value="MFS_1"/>
    <property type="match status" value="1"/>
</dbReference>
<dbReference type="GO" id="GO:0022857">
    <property type="term" value="F:transmembrane transporter activity"/>
    <property type="evidence" value="ECO:0007669"/>
    <property type="project" value="InterPro"/>
</dbReference>
<feature type="transmembrane region" description="Helical" evidence="7">
    <location>
        <begin position="247"/>
        <end position="267"/>
    </location>
</feature>
<feature type="transmembrane region" description="Helical" evidence="7">
    <location>
        <begin position="307"/>
        <end position="327"/>
    </location>
</feature>
<keyword evidence="3 7" id="KW-0812">Transmembrane</keyword>
<feature type="transmembrane region" description="Helical" evidence="7">
    <location>
        <begin position="373"/>
        <end position="392"/>
    </location>
</feature>
<evidence type="ECO:0000313" key="10">
    <source>
        <dbReference type="Proteomes" id="UP000630718"/>
    </source>
</evidence>
<evidence type="ECO:0000256" key="6">
    <source>
        <dbReference type="ARBA" id="ARBA00023251"/>
    </source>
</evidence>
<dbReference type="InterPro" id="IPR011701">
    <property type="entry name" value="MFS"/>
</dbReference>
<keyword evidence="4 7" id="KW-1133">Transmembrane helix</keyword>
<feature type="transmembrane region" description="Helical" evidence="7">
    <location>
        <begin position="213"/>
        <end position="235"/>
    </location>
</feature>
<gene>
    <name evidence="9" type="ORF">GCM10018772_19900</name>
</gene>
<dbReference type="AlphaFoldDB" id="A0A919AD05"/>
<evidence type="ECO:0000256" key="1">
    <source>
        <dbReference type="ARBA" id="ARBA00004651"/>
    </source>
</evidence>
<dbReference type="SUPFAM" id="SSF103473">
    <property type="entry name" value="MFS general substrate transporter"/>
    <property type="match status" value="1"/>
</dbReference>
<dbReference type="CDD" id="cd17321">
    <property type="entry name" value="MFS_MMR_MDR_like"/>
    <property type="match status" value="1"/>
</dbReference>